<evidence type="ECO:0000313" key="4">
    <source>
        <dbReference type="Proteomes" id="UP000193689"/>
    </source>
</evidence>
<dbReference type="STRING" id="1141098.A0A1Y2DLX5"/>
<dbReference type="AlphaFoldDB" id="A0A1Y2DLX5"/>
<dbReference type="GeneID" id="63780483"/>
<dbReference type="InParanoid" id="A0A1Y2DLX5"/>
<evidence type="ECO:0008006" key="5">
    <source>
        <dbReference type="Google" id="ProtNLM"/>
    </source>
</evidence>
<feature type="region of interest" description="Disordered" evidence="1">
    <location>
        <begin position="158"/>
        <end position="178"/>
    </location>
</feature>
<keyword evidence="2" id="KW-0812">Transmembrane</keyword>
<dbReference type="RefSeq" id="XP_040712694.1">
    <property type="nucleotide sequence ID" value="XM_040864271.1"/>
</dbReference>
<keyword evidence="2" id="KW-0472">Membrane</keyword>
<gene>
    <name evidence="3" type="ORF">BCR38DRAFT_488440</name>
</gene>
<proteinExistence type="predicted"/>
<comment type="caution">
    <text evidence="3">The sequence shown here is derived from an EMBL/GenBank/DDBJ whole genome shotgun (WGS) entry which is preliminary data.</text>
</comment>
<dbReference type="OrthoDB" id="4506857at2759"/>
<accession>A0A1Y2DLX5</accession>
<feature type="compositionally biased region" description="Low complexity" evidence="1">
    <location>
        <begin position="158"/>
        <end position="173"/>
    </location>
</feature>
<feature type="region of interest" description="Disordered" evidence="1">
    <location>
        <begin position="236"/>
        <end position="271"/>
    </location>
</feature>
<protein>
    <recommendedName>
        <fullName evidence="5">Mid2 domain-containing protein</fullName>
    </recommendedName>
</protein>
<organism evidence="3 4">
    <name type="scientific">Pseudomassariella vexata</name>
    <dbReference type="NCBI Taxonomy" id="1141098"/>
    <lineage>
        <taxon>Eukaryota</taxon>
        <taxon>Fungi</taxon>
        <taxon>Dikarya</taxon>
        <taxon>Ascomycota</taxon>
        <taxon>Pezizomycotina</taxon>
        <taxon>Sordariomycetes</taxon>
        <taxon>Xylariomycetidae</taxon>
        <taxon>Amphisphaeriales</taxon>
        <taxon>Pseudomassariaceae</taxon>
        <taxon>Pseudomassariella</taxon>
    </lineage>
</organism>
<feature type="transmembrane region" description="Helical" evidence="2">
    <location>
        <begin position="182"/>
        <end position="207"/>
    </location>
</feature>
<dbReference type="EMBL" id="MCFJ01000012">
    <property type="protein sequence ID" value="ORY60260.1"/>
    <property type="molecule type" value="Genomic_DNA"/>
</dbReference>
<evidence type="ECO:0000313" key="3">
    <source>
        <dbReference type="EMBL" id="ORY60260.1"/>
    </source>
</evidence>
<name>A0A1Y2DLX5_9PEZI</name>
<evidence type="ECO:0000256" key="1">
    <source>
        <dbReference type="SAM" id="MobiDB-lite"/>
    </source>
</evidence>
<keyword evidence="4" id="KW-1185">Reference proteome</keyword>
<keyword evidence="2" id="KW-1133">Transmembrane helix</keyword>
<reference evidence="3 4" key="1">
    <citation type="submission" date="2016-07" db="EMBL/GenBank/DDBJ databases">
        <title>Pervasive Adenine N6-methylation of Active Genes in Fungi.</title>
        <authorList>
            <consortium name="DOE Joint Genome Institute"/>
            <person name="Mondo S.J."/>
            <person name="Dannebaum R.O."/>
            <person name="Kuo R.C."/>
            <person name="Labutti K."/>
            <person name="Haridas S."/>
            <person name="Kuo A."/>
            <person name="Salamov A."/>
            <person name="Ahrendt S.R."/>
            <person name="Lipzen A."/>
            <person name="Sullivan W."/>
            <person name="Andreopoulos W.B."/>
            <person name="Clum A."/>
            <person name="Lindquist E."/>
            <person name="Daum C."/>
            <person name="Ramamoorthy G.K."/>
            <person name="Gryganskyi A."/>
            <person name="Culley D."/>
            <person name="Magnuson J.K."/>
            <person name="James T.Y."/>
            <person name="O'Malley M.A."/>
            <person name="Stajich J.E."/>
            <person name="Spatafora J.W."/>
            <person name="Visel A."/>
            <person name="Grigoriev I.V."/>
        </authorList>
    </citation>
    <scope>NUCLEOTIDE SEQUENCE [LARGE SCALE GENOMIC DNA]</scope>
    <source>
        <strain evidence="3 4">CBS 129021</strain>
    </source>
</reference>
<sequence length="271" mass="28150">MASLVTTPTLASSWSIQSGCTRTNDYWIWEYDAKAQDARTVLGGPTQTTACLPPSWTEVNGAFIGSECPSEYTSACQDSDGAVTCCPTVYDFTCQTPGASSHGSMFRCASAFSTNGTLTVTRTDFAVNTITFDVVTARTDLHLFALAVVYATETSTISGTISSTSSNSAESTSMGDPSALSAGAAAGVGVGATIGFIGITLLGWFALRRRRSKGGLGNGDIGGQQLQYQNTGSAYHGWQQQQAGPGSASPAELGAQTQKPVEMGTSDKHTK</sequence>
<dbReference type="Proteomes" id="UP000193689">
    <property type="component" value="Unassembled WGS sequence"/>
</dbReference>
<evidence type="ECO:0000256" key="2">
    <source>
        <dbReference type="SAM" id="Phobius"/>
    </source>
</evidence>